<organism evidence="1">
    <name type="scientific">Planktothricoides sp. SpSt-374</name>
    <dbReference type="NCBI Taxonomy" id="2282167"/>
    <lineage>
        <taxon>Bacteria</taxon>
        <taxon>Bacillati</taxon>
        <taxon>Cyanobacteriota</taxon>
        <taxon>Cyanophyceae</taxon>
        <taxon>Oscillatoriophycideae</taxon>
        <taxon>Oscillatoriales</taxon>
        <taxon>Oscillatoriaceae</taxon>
        <taxon>Planktothricoides</taxon>
    </lineage>
</organism>
<dbReference type="EMBL" id="DSPX01000213">
    <property type="protein sequence ID" value="HGG03101.1"/>
    <property type="molecule type" value="Genomic_DNA"/>
</dbReference>
<evidence type="ECO:0000313" key="1">
    <source>
        <dbReference type="EMBL" id="HGG03101.1"/>
    </source>
</evidence>
<name>A0A7C3ZPT6_9CYAN</name>
<accession>A0A7C3ZPT6</accession>
<protein>
    <submittedName>
        <fullName evidence="1">DUF3352 domain-containing protein</fullName>
    </submittedName>
</protein>
<dbReference type="InterPro" id="IPR021787">
    <property type="entry name" value="DUF3352"/>
</dbReference>
<reference evidence="1" key="1">
    <citation type="journal article" date="2020" name="mSystems">
        <title>Genome- and Community-Level Interaction Insights into Carbon Utilization and Element Cycling Functions of Hydrothermarchaeota in Hydrothermal Sediment.</title>
        <authorList>
            <person name="Zhou Z."/>
            <person name="Liu Y."/>
            <person name="Xu W."/>
            <person name="Pan J."/>
            <person name="Luo Z.H."/>
            <person name="Li M."/>
        </authorList>
    </citation>
    <scope>NUCLEOTIDE SEQUENCE [LARGE SCALE GENOMIC DNA]</scope>
    <source>
        <strain evidence="1">SpSt-374</strain>
    </source>
</reference>
<sequence length="577" mass="63196">MTTLPTPAVSAAMPSNVAGLLLINTQMEAWQSAGRFFPLPPDFQPPGFLPFMPSGIDFSSYVRPWLGDWMAVAMMPETAKPLMVTPVTSEDKLAGFVAEVEKARGKPPQIREYNGARIWLWPEEILNPDTQPPILSPPPQFPQLKFLPKGLGLLAQGESPPPDWPPSPPPDVELPPLVTPGLAIASLPGFLAASTTAAPIEEWLDSANGQKLAAEPLFQRTVNHPEFSKSLLVGYGNIPQLARSLAKVEALTNPSVPLPLPNPEAIVNGLAALAQEADSAEFFLWFPSDGLRVQSRINYSTPRPESSLNFSPNRIVSQIPAATYLSFNGFNLSRDWQLFRANASGQSLLQGFLLPLERFARESLQLDLDKDIIPWMDGEYAMFLFPTTQGFLPALEPRLQLGFGIILETSDRPAAERFFARLDEYITQVSGGEVNLNRQEIAGQPVTSWEALNPQLGEIQSLFAHGWASEKLLVITTGIGPMTELSPKPPVNLAGAYNFQTATAPLPTPNSGYFYMNMGSFLSLIYNFLPPGITDDPQSQSFKQVLGTIRSISATNSRSSTQELVDFFWVLSPRSQP</sequence>
<proteinExistence type="predicted"/>
<dbReference type="AlphaFoldDB" id="A0A7C3ZPT6"/>
<gene>
    <name evidence="1" type="ORF">ENR15_21285</name>
</gene>
<comment type="caution">
    <text evidence="1">The sequence shown here is derived from an EMBL/GenBank/DDBJ whole genome shotgun (WGS) entry which is preliminary data.</text>
</comment>
<dbReference type="Pfam" id="PF11832">
    <property type="entry name" value="DUF3352"/>
    <property type="match status" value="1"/>
</dbReference>